<accession>A0ACC0LD27</accession>
<proteinExistence type="predicted"/>
<name>A0ACC0LD27_RHOML</name>
<protein>
    <submittedName>
        <fullName evidence="1">Uncharacterized protein</fullName>
    </submittedName>
</protein>
<gene>
    <name evidence="1" type="ORF">RHMOL_Rhmol12G0012500</name>
</gene>
<dbReference type="EMBL" id="CM046399">
    <property type="protein sequence ID" value="KAI8526653.1"/>
    <property type="molecule type" value="Genomic_DNA"/>
</dbReference>
<comment type="caution">
    <text evidence="1">The sequence shown here is derived from an EMBL/GenBank/DDBJ whole genome shotgun (WGS) entry which is preliminary data.</text>
</comment>
<reference evidence="1" key="1">
    <citation type="submission" date="2022-02" db="EMBL/GenBank/DDBJ databases">
        <title>Plant Genome Project.</title>
        <authorList>
            <person name="Zhang R.-G."/>
        </authorList>
    </citation>
    <scope>NUCLEOTIDE SEQUENCE</scope>
    <source>
        <strain evidence="1">AT1</strain>
    </source>
</reference>
<evidence type="ECO:0000313" key="2">
    <source>
        <dbReference type="Proteomes" id="UP001062846"/>
    </source>
</evidence>
<dbReference type="Proteomes" id="UP001062846">
    <property type="component" value="Chromosome 12"/>
</dbReference>
<keyword evidence="2" id="KW-1185">Reference proteome</keyword>
<sequence length="57" mass="6485">MSFCVGGSPINSNRWKKGVGKSVSMLSSGPYGLKEIIFCSETKLLMKGYWWKLLRQR</sequence>
<organism evidence="1 2">
    <name type="scientific">Rhododendron molle</name>
    <name type="common">Chinese azalea</name>
    <name type="synonym">Azalea mollis</name>
    <dbReference type="NCBI Taxonomy" id="49168"/>
    <lineage>
        <taxon>Eukaryota</taxon>
        <taxon>Viridiplantae</taxon>
        <taxon>Streptophyta</taxon>
        <taxon>Embryophyta</taxon>
        <taxon>Tracheophyta</taxon>
        <taxon>Spermatophyta</taxon>
        <taxon>Magnoliopsida</taxon>
        <taxon>eudicotyledons</taxon>
        <taxon>Gunneridae</taxon>
        <taxon>Pentapetalae</taxon>
        <taxon>asterids</taxon>
        <taxon>Ericales</taxon>
        <taxon>Ericaceae</taxon>
        <taxon>Ericoideae</taxon>
        <taxon>Rhodoreae</taxon>
        <taxon>Rhododendron</taxon>
    </lineage>
</organism>
<evidence type="ECO:0000313" key="1">
    <source>
        <dbReference type="EMBL" id="KAI8526653.1"/>
    </source>
</evidence>